<dbReference type="GO" id="GO:0016787">
    <property type="term" value="F:hydrolase activity"/>
    <property type="evidence" value="ECO:0007669"/>
    <property type="project" value="UniProtKB-KW"/>
</dbReference>
<comment type="catalytic activity">
    <reaction evidence="1">
        <text>GDP-alpha-D-mannose + H2O = alpha-D-mannose 1-phosphate + GMP + 2 H(+)</text>
        <dbReference type="Rhea" id="RHEA:27978"/>
        <dbReference type="ChEBI" id="CHEBI:15377"/>
        <dbReference type="ChEBI" id="CHEBI:15378"/>
        <dbReference type="ChEBI" id="CHEBI:57527"/>
        <dbReference type="ChEBI" id="CHEBI:58115"/>
        <dbReference type="ChEBI" id="CHEBI:58409"/>
    </reaction>
</comment>
<evidence type="ECO:0000256" key="7">
    <source>
        <dbReference type="ARBA" id="ARBA00032272"/>
    </source>
</evidence>
<dbReference type="RefSeq" id="WP_044334065.1">
    <property type="nucleotide sequence ID" value="NZ_CP010836.1"/>
</dbReference>
<evidence type="ECO:0000313" key="10">
    <source>
        <dbReference type="Proteomes" id="UP000032300"/>
    </source>
</evidence>
<keyword evidence="10" id="KW-1185">Reference proteome</keyword>
<gene>
    <name evidence="9" type="ORF">TS85_18005</name>
</gene>
<name>A0A7U4JAL5_9SPHN</name>
<protein>
    <recommendedName>
        <fullName evidence="4">GDP-mannose pyrophosphatase</fullName>
    </recommendedName>
    <alternativeName>
        <fullName evidence="6">GDP-mannose hydrolase</fullName>
    </alternativeName>
    <alternativeName>
        <fullName evidence="7">GDPMK</fullName>
    </alternativeName>
</protein>
<dbReference type="Pfam" id="PF00293">
    <property type="entry name" value="NUDIX"/>
    <property type="match status" value="1"/>
</dbReference>
<evidence type="ECO:0000256" key="6">
    <source>
        <dbReference type="ARBA" id="ARBA00032162"/>
    </source>
</evidence>
<dbReference type="EMBL" id="CP010836">
    <property type="protein sequence ID" value="AJP73281.1"/>
    <property type="molecule type" value="Genomic_DNA"/>
</dbReference>
<accession>A0A7U4JAL5</accession>
<dbReference type="KEGG" id="sphi:TS85_18005"/>
<sequence length="174" mass="18792">MSTSEEPVEIMWQGKWLVGKRQGKWEFVGRARGMRAVAILAIDAGHVLLVEQMRVPLGKRSIELPAGLVGDHDDSDTFEEAARRELEEEAGYRCDTVELIGPFYPSPGMVSESFTLARATGLTRVSDGGGVDGEDITVHRVALTDIPAFVAAKRAEGYAIDGKLLLVLGPSLLG</sequence>
<organism evidence="9 10">
    <name type="scientific">Sphingomonas hengshuiensis</name>
    <dbReference type="NCBI Taxonomy" id="1609977"/>
    <lineage>
        <taxon>Bacteria</taxon>
        <taxon>Pseudomonadati</taxon>
        <taxon>Pseudomonadota</taxon>
        <taxon>Alphaproteobacteria</taxon>
        <taxon>Sphingomonadales</taxon>
        <taxon>Sphingomonadaceae</taxon>
        <taxon>Sphingomonas</taxon>
    </lineage>
</organism>
<evidence type="ECO:0000256" key="4">
    <source>
        <dbReference type="ARBA" id="ARBA00016377"/>
    </source>
</evidence>
<evidence type="ECO:0000259" key="8">
    <source>
        <dbReference type="PROSITE" id="PS51462"/>
    </source>
</evidence>
<keyword evidence="5 9" id="KW-0378">Hydrolase</keyword>
<dbReference type="GO" id="GO:0006753">
    <property type="term" value="P:nucleoside phosphate metabolic process"/>
    <property type="evidence" value="ECO:0007669"/>
    <property type="project" value="TreeGrafter"/>
</dbReference>
<evidence type="ECO:0000256" key="3">
    <source>
        <dbReference type="ARBA" id="ARBA00007275"/>
    </source>
</evidence>
<dbReference type="Proteomes" id="UP000032300">
    <property type="component" value="Chromosome"/>
</dbReference>
<evidence type="ECO:0000256" key="1">
    <source>
        <dbReference type="ARBA" id="ARBA00000847"/>
    </source>
</evidence>
<dbReference type="InterPro" id="IPR000086">
    <property type="entry name" value="NUDIX_hydrolase_dom"/>
</dbReference>
<dbReference type="AlphaFoldDB" id="A0A7U4JAL5"/>
<reference evidence="9 10" key="2">
    <citation type="submission" date="2015-02" db="EMBL/GenBank/DDBJ databases">
        <title>The complete genome of Sphingomonas hengshuiensis sp. WHSC-8 isolated from soil of Hengshui Lake.</title>
        <authorList>
            <person name="Wei S."/>
            <person name="Guo J."/>
            <person name="Su C."/>
            <person name="Wu R."/>
            <person name="Zhang Z."/>
            <person name="Liang K."/>
            <person name="Li H."/>
            <person name="Wang T."/>
            <person name="Liu H."/>
            <person name="Zhang C."/>
            <person name="Li Z."/>
            <person name="Wang Q."/>
            <person name="Meng J."/>
        </authorList>
    </citation>
    <scope>NUCLEOTIDE SEQUENCE [LARGE SCALE GENOMIC DNA]</scope>
    <source>
        <strain evidence="9 10">WHSC-8</strain>
    </source>
</reference>
<dbReference type="PROSITE" id="PS51462">
    <property type="entry name" value="NUDIX"/>
    <property type="match status" value="1"/>
</dbReference>
<reference evidence="9 10" key="1">
    <citation type="journal article" date="2015" name="Int. J. Syst. Evol. Microbiol.">
        <title>Sphingomonas hengshuiensis sp. nov., isolated from lake wetland.</title>
        <authorList>
            <person name="Wei S."/>
            <person name="Wang T."/>
            <person name="Liu H."/>
            <person name="Zhang C."/>
            <person name="Guo J."/>
            <person name="Wang Q."/>
            <person name="Liang K."/>
            <person name="Zhang Z."/>
        </authorList>
    </citation>
    <scope>NUCLEOTIDE SEQUENCE [LARGE SCALE GENOMIC DNA]</scope>
    <source>
        <strain evidence="9 10">WHSC-8</strain>
    </source>
</reference>
<dbReference type="InterPro" id="IPR015797">
    <property type="entry name" value="NUDIX_hydrolase-like_dom_sf"/>
</dbReference>
<dbReference type="PANTHER" id="PTHR11839:SF18">
    <property type="entry name" value="NUDIX HYDROLASE DOMAIN-CONTAINING PROTEIN"/>
    <property type="match status" value="1"/>
</dbReference>
<evidence type="ECO:0000256" key="2">
    <source>
        <dbReference type="ARBA" id="ARBA00001946"/>
    </source>
</evidence>
<dbReference type="Gene3D" id="3.90.79.10">
    <property type="entry name" value="Nucleoside Triphosphate Pyrophosphohydrolase"/>
    <property type="match status" value="1"/>
</dbReference>
<evidence type="ECO:0000313" key="9">
    <source>
        <dbReference type="EMBL" id="AJP73281.1"/>
    </source>
</evidence>
<dbReference type="OrthoDB" id="9794310at2"/>
<proteinExistence type="inferred from homology"/>
<dbReference type="GO" id="GO:0019693">
    <property type="term" value="P:ribose phosphate metabolic process"/>
    <property type="evidence" value="ECO:0007669"/>
    <property type="project" value="TreeGrafter"/>
</dbReference>
<comment type="similarity">
    <text evidence="3">Belongs to the Nudix hydrolase family. NudK subfamily.</text>
</comment>
<feature type="domain" description="Nudix hydrolase" evidence="8">
    <location>
        <begin position="32"/>
        <end position="164"/>
    </location>
</feature>
<comment type="cofactor">
    <cofactor evidence="2">
        <name>Mg(2+)</name>
        <dbReference type="ChEBI" id="CHEBI:18420"/>
    </cofactor>
</comment>
<dbReference type="CDD" id="cd03424">
    <property type="entry name" value="NUDIX_ADPRase_Nudt5_UGPPase_Nudt14"/>
    <property type="match status" value="1"/>
</dbReference>
<dbReference type="SUPFAM" id="SSF55811">
    <property type="entry name" value="Nudix"/>
    <property type="match status" value="1"/>
</dbReference>
<evidence type="ECO:0000256" key="5">
    <source>
        <dbReference type="ARBA" id="ARBA00022801"/>
    </source>
</evidence>
<dbReference type="PANTHER" id="PTHR11839">
    <property type="entry name" value="UDP/ADP-SUGAR PYROPHOSPHATASE"/>
    <property type="match status" value="1"/>
</dbReference>